<evidence type="ECO:0000313" key="3">
    <source>
        <dbReference type="Proteomes" id="UP001219355"/>
    </source>
</evidence>
<keyword evidence="3" id="KW-1185">Reference proteome</keyword>
<keyword evidence="1" id="KW-0812">Transmembrane</keyword>
<name>A0AAF0DJW9_9EURO</name>
<feature type="transmembrane region" description="Helical" evidence="1">
    <location>
        <begin position="35"/>
        <end position="59"/>
    </location>
</feature>
<gene>
    <name evidence="2" type="ORF">PRK78_004259</name>
</gene>
<evidence type="ECO:0000256" key="1">
    <source>
        <dbReference type="SAM" id="Phobius"/>
    </source>
</evidence>
<accession>A0AAF0DJW9</accession>
<dbReference type="InterPro" id="IPR022185">
    <property type="entry name" value="DUF3712"/>
</dbReference>
<dbReference type="Proteomes" id="UP001219355">
    <property type="component" value="Chromosome 2"/>
</dbReference>
<dbReference type="PANTHER" id="PTHR35895:SF1">
    <property type="entry name" value="LIPID-BINDING SERUM GLYCOPROTEIN C-TERMINAL DOMAIN-CONTAINING PROTEIN"/>
    <property type="match status" value="1"/>
</dbReference>
<dbReference type="Pfam" id="PF12505">
    <property type="entry name" value="DUF3712"/>
    <property type="match status" value="1"/>
</dbReference>
<dbReference type="GO" id="GO:0000329">
    <property type="term" value="C:fungal-type vacuole membrane"/>
    <property type="evidence" value="ECO:0007669"/>
    <property type="project" value="InterPro"/>
</dbReference>
<evidence type="ECO:0000313" key="2">
    <source>
        <dbReference type="EMBL" id="WEW58791.1"/>
    </source>
</evidence>
<dbReference type="InterPro" id="IPR046368">
    <property type="entry name" value="Tag1"/>
</dbReference>
<dbReference type="AlphaFoldDB" id="A0AAF0DJW9"/>
<sequence length="332" mass="36336">MSDNLDKSQDKVVETTHETVPRGRRRPCAAHCKRFWWAHLIIFIIVVLVIALPLIFVGYPNIAQRDVNRSTLNITKMEITDPGPDSFHIKLAQVIGSKSKFHPTLDPFNADVSLRGSSEPFLKLNVPAVKAVDGAASEIDQDVTIPQGDAFTQYSLAVMKQETVEMIIYGKTKLKEGSLPKTTVTYNKTASMKGLNGLKGFNVTTFKLVSPAESDGTNMRGNVFIPNPSVMSLTMGNLTLNLSVDGKSIGQSHMNDVVIRPGDNNIEMTSKIDQTQVIGFLSGQNAPYKNGILPVEIVGDSATYNGKELPYYSKALQSNKLHIDLNVGAVLF</sequence>
<organism evidence="2 3">
    <name type="scientific">Emydomyces testavorans</name>
    <dbReference type="NCBI Taxonomy" id="2070801"/>
    <lineage>
        <taxon>Eukaryota</taxon>
        <taxon>Fungi</taxon>
        <taxon>Dikarya</taxon>
        <taxon>Ascomycota</taxon>
        <taxon>Pezizomycotina</taxon>
        <taxon>Eurotiomycetes</taxon>
        <taxon>Eurotiomycetidae</taxon>
        <taxon>Onygenales</taxon>
        <taxon>Nannizziopsiaceae</taxon>
        <taxon>Emydomyces</taxon>
    </lineage>
</organism>
<dbReference type="PANTHER" id="PTHR35895">
    <property type="entry name" value="CHROMOSOME 16, WHOLE GENOME SHOTGUN SEQUENCE"/>
    <property type="match status" value="1"/>
</dbReference>
<reference evidence="2" key="1">
    <citation type="submission" date="2023-03" db="EMBL/GenBank/DDBJ databases">
        <title>Emydomyces testavorans Genome Sequence.</title>
        <authorList>
            <person name="Hoyer L."/>
        </authorList>
    </citation>
    <scope>NUCLEOTIDE SEQUENCE</scope>
    <source>
        <strain evidence="2">16-2883</strain>
    </source>
</reference>
<proteinExistence type="predicted"/>
<dbReference type="EMBL" id="CP120628">
    <property type="protein sequence ID" value="WEW58791.1"/>
    <property type="molecule type" value="Genomic_DNA"/>
</dbReference>
<protein>
    <submittedName>
        <fullName evidence="2">Uncharacterized protein</fullName>
    </submittedName>
</protein>
<keyword evidence="1" id="KW-1133">Transmembrane helix</keyword>
<keyword evidence="1" id="KW-0472">Membrane</keyword>